<feature type="non-terminal residue" evidence="1">
    <location>
        <position position="263"/>
    </location>
</feature>
<evidence type="ECO:0000313" key="2">
    <source>
        <dbReference type="Proteomes" id="UP000230423"/>
    </source>
</evidence>
<reference evidence="1 2" key="1">
    <citation type="submission" date="2015-09" db="EMBL/GenBank/DDBJ databases">
        <title>Draft genome of the parasitic nematode Teladorsagia circumcincta isolate WARC Sus (inbred).</title>
        <authorList>
            <person name="Mitreva M."/>
        </authorList>
    </citation>
    <scope>NUCLEOTIDE SEQUENCE [LARGE SCALE GENOMIC DNA]</scope>
    <source>
        <strain evidence="1 2">S</strain>
    </source>
</reference>
<accession>A0A2G9U8A2</accession>
<dbReference type="OrthoDB" id="5803328at2759"/>
<dbReference type="EMBL" id="KZ348782">
    <property type="protein sequence ID" value="PIO65730.1"/>
    <property type="molecule type" value="Genomic_DNA"/>
</dbReference>
<dbReference type="AlphaFoldDB" id="A0A2G9U8A2"/>
<name>A0A2G9U8A2_TELCI</name>
<evidence type="ECO:0000313" key="1">
    <source>
        <dbReference type="EMBL" id="PIO65730.1"/>
    </source>
</evidence>
<sequence length="263" mass="29974">MFEDKTPGRNEVIDVVKLNQLIRALDKTWILPRLGAKEPVGSNFQYKKTCASIFKARHGACQQLGFGVMCFNYCHERGEKLSFRCQDASDAAYCRQSGTFETFIAKYRKDGYKAKAYIHQMISRCYATAICNTQTGILNSTIISEEEPLETTTRVEPENGEETKSIVDVKEFPKEMIIPKEEITSTVEETMVRSRATLEQQRRRPAVRLYFPVTQEKVLYSGEKYRRTGGGLDDQDSGIDSNLIDGSSRYIMSRIQGSDLQQR</sequence>
<organism evidence="1 2">
    <name type="scientific">Teladorsagia circumcincta</name>
    <name type="common">Brown stomach worm</name>
    <name type="synonym">Ostertagia circumcincta</name>
    <dbReference type="NCBI Taxonomy" id="45464"/>
    <lineage>
        <taxon>Eukaryota</taxon>
        <taxon>Metazoa</taxon>
        <taxon>Ecdysozoa</taxon>
        <taxon>Nematoda</taxon>
        <taxon>Chromadorea</taxon>
        <taxon>Rhabditida</taxon>
        <taxon>Rhabditina</taxon>
        <taxon>Rhabditomorpha</taxon>
        <taxon>Strongyloidea</taxon>
        <taxon>Trichostrongylidae</taxon>
        <taxon>Teladorsagia</taxon>
    </lineage>
</organism>
<proteinExistence type="predicted"/>
<keyword evidence="2" id="KW-1185">Reference proteome</keyword>
<dbReference type="Proteomes" id="UP000230423">
    <property type="component" value="Unassembled WGS sequence"/>
</dbReference>
<gene>
    <name evidence="1" type="ORF">TELCIR_12581</name>
</gene>
<protein>
    <submittedName>
        <fullName evidence="1">Uncharacterized protein</fullName>
    </submittedName>
</protein>